<dbReference type="NCBIfam" id="TIGR00711">
    <property type="entry name" value="efflux_EmrB"/>
    <property type="match status" value="1"/>
</dbReference>
<feature type="transmembrane region" description="Helical" evidence="7">
    <location>
        <begin position="161"/>
        <end position="181"/>
    </location>
</feature>
<evidence type="ECO:0000256" key="3">
    <source>
        <dbReference type="ARBA" id="ARBA00022475"/>
    </source>
</evidence>
<gene>
    <name evidence="9" type="ORF">DY048_04495</name>
</gene>
<dbReference type="Pfam" id="PF07690">
    <property type="entry name" value="MFS_1"/>
    <property type="match status" value="1"/>
</dbReference>
<evidence type="ECO:0000313" key="10">
    <source>
        <dbReference type="Proteomes" id="UP000767392"/>
    </source>
</evidence>
<dbReference type="SUPFAM" id="SSF103473">
    <property type="entry name" value="MFS general substrate transporter"/>
    <property type="match status" value="1"/>
</dbReference>
<evidence type="ECO:0000256" key="6">
    <source>
        <dbReference type="ARBA" id="ARBA00023136"/>
    </source>
</evidence>
<feature type="transmembrane region" description="Helical" evidence="7">
    <location>
        <begin position="556"/>
        <end position="574"/>
    </location>
</feature>
<dbReference type="PROSITE" id="PS50850">
    <property type="entry name" value="MFS"/>
    <property type="match status" value="1"/>
</dbReference>
<sequence>MIKKKFILPVLMLATILCMMDVSIMTILLPDIQTAFNQILENLSWTINVYTIVFATLIIPFGRLAEKIGQNKFVFIGLIVFGTGSFLSGFSSNLPIMLCARFIQSVGAAAIIPTSMVIGISHFSVKNRNKVVAALAGSQGLAVAIGPSFGGTIAQYLSWRWAFYINVPLVLIALIIFACILPMHNEKTNNAKIDYIGSILSMITLFALSLGLVQGNNWGWSSLLTISLFIGSAGAFILFLIVELKSSHPMIDMYLFKSRNFNGASLALILANFLLGGFAALIPTFLTRIHGQSELNAALIITPYSIAVMFSTITSSLLVKKLNKKLFIGAGFIIMAIGYYFLSIMNVSKNYHQLLIGAIALGLGYGMVAATANILAVSDFKGSLLTDSQSVSNVLRQVGIVIAIATFMTLLSGNVRNAKQNTLNYAKSRVANLNLSTSVKRKINNKLDHKLNPNSNNVTNVKNSVSFDGEKISQKQRETKINDVYNDKLTLLAFKNNVSESKIPQAMKTKLKGIIMQKVNNKINDTLRKDNYKINNLLHDIKHHAKHQLNKSFLDIYKVMLLIPIIALLVLPIFKFDKKI</sequence>
<feature type="transmembrane region" description="Helical" evidence="7">
    <location>
        <begin position="398"/>
        <end position="415"/>
    </location>
</feature>
<feature type="transmembrane region" description="Helical" evidence="7">
    <location>
        <begin position="298"/>
        <end position="319"/>
    </location>
</feature>
<evidence type="ECO:0000256" key="5">
    <source>
        <dbReference type="ARBA" id="ARBA00022989"/>
    </source>
</evidence>
<dbReference type="InterPro" id="IPR036259">
    <property type="entry name" value="MFS_trans_sf"/>
</dbReference>
<feature type="transmembrane region" description="Helical" evidence="7">
    <location>
        <begin position="193"/>
        <end position="212"/>
    </location>
</feature>
<dbReference type="PANTHER" id="PTHR42718:SF46">
    <property type="entry name" value="BLR6921 PROTEIN"/>
    <property type="match status" value="1"/>
</dbReference>
<feature type="transmembrane region" description="Helical" evidence="7">
    <location>
        <begin position="354"/>
        <end position="377"/>
    </location>
</feature>
<dbReference type="Proteomes" id="UP000767392">
    <property type="component" value="Unassembled WGS sequence"/>
</dbReference>
<evidence type="ECO:0000256" key="4">
    <source>
        <dbReference type="ARBA" id="ARBA00022692"/>
    </source>
</evidence>
<evidence type="ECO:0000259" key="8">
    <source>
        <dbReference type="PROSITE" id="PS50850"/>
    </source>
</evidence>
<keyword evidence="10" id="KW-1185">Reference proteome</keyword>
<feature type="domain" description="Major facilitator superfamily (MFS) profile" evidence="8">
    <location>
        <begin position="7"/>
        <end position="444"/>
    </location>
</feature>
<dbReference type="PRINTS" id="PR01036">
    <property type="entry name" value="TCRTETB"/>
</dbReference>
<keyword evidence="3" id="KW-1003">Cell membrane</keyword>
<dbReference type="Gene3D" id="1.20.1250.20">
    <property type="entry name" value="MFS general substrate transporter like domains"/>
    <property type="match status" value="1"/>
</dbReference>
<keyword evidence="2" id="KW-0813">Transport</keyword>
<organism evidence="9 10">
    <name type="scientific">Apilactobacillus timberlakei</name>
    <dbReference type="NCBI Taxonomy" id="2008380"/>
    <lineage>
        <taxon>Bacteria</taxon>
        <taxon>Bacillati</taxon>
        <taxon>Bacillota</taxon>
        <taxon>Bacilli</taxon>
        <taxon>Lactobacillales</taxon>
        <taxon>Lactobacillaceae</taxon>
        <taxon>Apilactobacillus</taxon>
    </lineage>
</organism>
<feature type="transmembrane region" description="Helical" evidence="7">
    <location>
        <begin position="42"/>
        <end position="61"/>
    </location>
</feature>
<dbReference type="RefSeq" id="WP_105987938.1">
    <property type="nucleotide sequence ID" value="NZ_POST01000003.1"/>
</dbReference>
<feature type="transmembrane region" description="Helical" evidence="7">
    <location>
        <begin position="263"/>
        <end position="286"/>
    </location>
</feature>
<feature type="transmembrane region" description="Helical" evidence="7">
    <location>
        <begin position="218"/>
        <end position="242"/>
    </location>
</feature>
<dbReference type="EMBL" id="QUAM01000003">
    <property type="protein sequence ID" value="TPR14212.1"/>
    <property type="molecule type" value="Genomic_DNA"/>
</dbReference>
<keyword evidence="4 7" id="KW-0812">Transmembrane</keyword>
<comment type="subcellular location">
    <subcellularLocation>
        <location evidence="1">Cell membrane</location>
        <topology evidence="1">Multi-pass membrane protein</topology>
    </subcellularLocation>
</comment>
<evidence type="ECO:0000256" key="7">
    <source>
        <dbReference type="SAM" id="Phobius"/>
    </source>
</evidence>
<feature type="transmembrane region" description="Helical" evidence="7">
    <location>
        <begin position="7"/>
        <end position="30"/>
    </location>
</feature>
<comment type="caution">
    <text evidence="9">The sequence shown here is derived from an EMBL/GenBank/DDBJ whole genome shotgun (WGS) entry which is preliminary data.</text>
</comment>
<evidence type="ECO:0000256" key="1">
    <source>
        <dbReference type="ARBA" id="ARBA00004651"/>
    </source>
</evidence>
<dbReference type="InterPro" id="IPR004638">
    <property type="entry name" value="EmrB-like"/>
</dbReference>
<dbReference type="InterPro" id="IPR020846">
    <property type="entry name" value="MFS_dom"/>
</dbReference>
<accession>A0ABY2YSI7</accession>
<evidence type="ECO:0000256" key="2">
    <source>
        <dbReference type="ARBA" id="ARBA00022448"/>
    </source>
</evidence>
<protein>
    <submittedName>
        <fullName evidence="9">DHA2 family efflux MFS transporter permease subunit</fullName>
    </submittedName>
</protein>
<name>A0ABY2YSI7_9LACO</name>
<feature type="transmembrane region" description="Helical" evidence="7">
    <location>
        <begin position="326"/>
        <end position="342"/>
    </location>
</feature>
<dbReference type="Gene3D" id="1.20.1720.10">
    <property type="entry name" value="Multidrug resistance protein D"/>
    <property type="match status" value="1"/>
</dbReference>
<feature type="transmembrane region" description="Helical" evidence="7">
    <location>
        <begin position="131"/>
        <end position="149"/>
    </location>
</feature>
<dbReference type="InterPro" id="IPR011701">
    <property type="entry name" value="MFS"/>
</dbReference>
<feature type="transmembrane region" description="Helical" evidence="7">
    <location>
        <begin position="102"/>
        <end position="124"/>
    </location>
</feature>
<feature type="transmembrane region" description="Helical" evidence="7">
    <location>
        <begin position="73"/>
        <end position="90"/>
    </location>
</feature>
<keyword evidence="5 7" id="KW-1133">Transmembrane helix</keyword>
<dbReference type="CDD" id="cd17321">
    <property type="entry name" value="MFS_MMR_MDR_like"/>
    <property type="match status" value="1"/>
</dbReference>
<proteinExistence type="predicted"/>
<dbReference type="PANTHER" id="PTHR42718">
    <property type="entry name" value="MAJOR FACILITATOR SUPERFAMILY MULTIDRUG TRANSPORTER MFSC"/>
    <property type="match status" value="1"/>
</dbReference>
<keyword evidence="6 7" id="KW-0472">Membrane</keyword>
<reference evidence="9 10" key="1">
    <citation type="submission" date="2018-08" db="EMBL/GenBank/DDBJ databases">
        <title>Comparative genomics of wild bee and flower associated Lactobacillus reveals potential adaptation to the bee host.</title>
        <authorList>
            <person name="Vuong H.Q."/>
            <person name="Mcfrederick Q.S."/>
        </authorList>
    </citation>
    <scope>NUCLEOTIDE SEQUENCE [LARGE SCALE GENOMIC DNA]</scope>
    <source>
        <strain evidence="9 10">HV_04</strain>
    </source>
</reference>
<evidence type="ECO:0000313" key="9">
    <source>
        <dbReference type="EMBL" id="TPR14212.1"/>
    </source>
</evidence>